<feature type="domain" description="TonB-dependent receptor plug" evidence="12">
    <location>
        <begin position="76"/>
        <end position="188"/>
    </location>
</feature>
<evidence type="ECO:0000256" key="2">
    <source>
        <dbReference type="ARBA" id="ARBA00022448"/>
    </source>
</evidence>
<dbReference type="SUPFAM" id="SSF56935">
    <property type="entry name" value="Porins"/>
    <property type="match status" value="1"/>
</dbReference>
<dbReference type="Pfam" id="PF07715">
    <property type="entry name" value="Plug"/>
    <property type="match status" value="1"/>
</dbReference>
<dbReference type="Pfam" id="PF00593">
    <property type="entry name" value="TonB_dep_Rec_b-barrel"/>
    <property type="match status" value="1"/>
</dbReference>
<evidence type="ECO:0000256" key="10">
    <source>
        <dbReference type="SAM" id="SignalP"/>
    </source>
</evidence>
<dbReference type="PANTHER" id="PTHR47234">
    <property type="match status" value="1"/>
</dbReference>
<evidence type="ECO:0000259" key="11">
    <source>
        <dbReference type="Pfam" id="PF00593"/>
    </source>
</evidence>
<evidence type="ECO:0000256" key="5">
    <source>
        <dbReference type="ARBA" id="ARBA00023077"/>
    </source>
</evidence>
<dbReference type="InterPro" id="IPR037066">
    <property type="entry name" value="Plug_dom_sf"/>
</dbReference>
<comment type="subcellular location">
    <subcellularLocation>
        <location evidence="1 8">Cell outer membrane</location>
        <topology evidence="1 8">Multi-pass membrane protein</topology>
    </subcellularLocation>
</comment>
<reference evidence="13 14" key="1">
    <citation type="submission" date="2019-05" db="EMBL/GenBank/DDBJ databases">
        <authorList>
            <person name="Pankratov T."/>
            <person name="Grouzdev D."/>
        </authorList>
    </citation>
    <scope>NUCLEOTIDE SEQUENCE [LARGE SCALE GENOMIC DNA]</scope>
    <source>
        <strain evidence="13 14">KEBCLARHB70R</strain>
    </source>
</reference>
<sequence>MNGASLLDFRRSLAGSVAVAALLASYPAMAQISGANSVASPTAGAGNLAAGTPTAGGGSEDVLVTGSRLRTSNLTSEAPITVVTAKQIEQSSAQTVEDVLRKIPSVGNSGNFSTTNNGANGSSCIDLLNLGITRTLVLVDGRRFVHSAYGTGNDCVDLDTIPIQMIDRIEILKDGASTIYGADAVAGVVNIITKKNYSGTQINTNGNITASGDNLQGDISAITGFDFDQGRGNFTITGHYLDRGPVLQRDRDWADPVVSGDNGPGNPYTIGSSIPVAGRYFGANSGDDITTINNKIVPFQNTYNGANGGQPNINGRYDYGYDSYLSDRETQGNVAAQTHFDVNDHFTAYASAFYTHKNTEEQLSGQPVTGNPNTASSLVIPQGNPFAEGLGVDEPLTGLRRTTDIGPRQTKTGTDTWQATVGAKGNITGNWDYDAYFTYGYSDTTITLTNQINATNFENALGSDGVVGDPYNAALCNAAAGCALLNPFGAGNISPAAAKYVSFTANANAYYQFRDYGATVTNNHLLQLPYGPLALAVGFEYRQENGAYHPDPTIESGNATAAEEFPTGGGFDVGEVFGELNIPLLKNLVAAKDLSADVSGRWSDYNTFGGVQNFKAGLNWSPTQDIRFRANIGTSTRQPAIAEAFGGDTLSFEQGNDPCAQVATYGALAGNVGANCARQGVPVGFQQTGDQIATLVGGNPQLRPETSRTYTIGSVLTPRWLKTFSATIDYYHTSINNSIGEVPVQYVEDQCYTSPNFSSPFCADAGVRNGSGNIALANAPYQNEGVVRTSGIDFDMNYLLKLRGNNAFSFSNELVDTIGYTTQLVSGGAFVNLKGTLNTILGGGLYPVGVPVIRDNFTGTYLHGPFSFSWTVRYIDGMTYNEGGANFTAADRFYKTNEVFYHDIVAAYNFKRIQVIAGIDNLFDRTPPFALDGTENTAANIYDVFGRTFYARLQVKF</sequence>
<evidence type="ECO:0000256" key="1">
    <source>
        <dbReference type="ARBA" id="ARBA00004571"/>
    </source>
</evidence>
<keyword evidence="3 8" id="KW-1134">Transmembrane beta strand</keyword>
<comment type="similarity">
    <text evidence="8 9">Belongs to the TonB-dependent receptor family.</text>
</comment>
<keyword evidence="10" id="KW-0732">Signal</keyword>
<keyword evidence="13" id="KW-0675">Receptor</keyword>
<dbReference type="InterPro" id="IPR036942">
    <property type="entry name" value="Beta-barrel_TonB_sf"/>
</dbReference>
<keyword evidence="2 8" id="KW-0813">Transport</keyword>
<dbReference type="EMBL" id="VCDI01000001">
    <property type="protein sequence ID" value="TLU74013.1"/>
    <property type="molecule type" value="Genomic_DNA"/>
</dbReference>
<organism evidence="13 14">
    <name type="scientific">Lichenicoccus roseus</name>
    <dbReference type="NCBI Taxonomy" id="2683649"/>
    <lineage>
        <taxon>Bacteria</taxon>
        <taxon>Pseudomonadati</taxon>
        <taxon>Pseudomonadota</taxon>
        <taxon>Alphaproteobacteria</taxon>
        <taxon>Acetobacterales</taxon>
        <taxon>Acetobacteraceae</taxon>
        <taxon>Lichenicoccus</taxon>
    </lineage>
</organism>
<proteinExistence type="inferred from homology"/>
<dbReference type="OrthoDB" id="7582244at2"/>
<dbReference type="Gene3D" id="2.40.170.20">
    <property type="entry name" value="TonB-dependent receptor, beta-barrel domain"/>
    <property type="match status" value="1"/>
</dbReference>
<dbReference type="GO" id="GO:0009279">
    <property type="term" value="C:cell outer membrane"/>
    <property type="evidence" value="ECO:0007669"/>
    <property type="project" value="UniProtKB-SubCell"/>
</dbReference>
<dbReference type="PROSITE" id="PS52016">
    <property type="entry name" value="TONB_DEPENDENT_REC_3"/>
    <property type="match status" value="1"/>
</dbReference>
<evidence type="ECO:0000259" key="12">
    <source>
        <dbReference type="Pfam" id="PF07715"/>
    </source>
</evidence>
<evidence type="ECO:0000256" key="3">
    <source>
        <dbReference type="ARBA" id="ARBA00022452"/>
    </source>
</evidence>
<dbReference type="InterPro" id="IPR000531">
    <property type="entry name" value="Beta-barrel_TonB"/>
</dbReference>
<dbReference type="InterPro" id="IPR039426">
    <property type="entry name" value="TonB-dep_rcpt-like"/>
</dbReference>
<dbReference type="PANTHER" id="PTHR47234:SF2">
    <property type="entry name" value="TONB-DEPENDENT RECEPTOR"/>
    <property type="match status" value="1"/>
</dbReference>
<feature type="signal peptide" evidence="10">
    <location>
        <begin position="1"/>
        <end position="30"/>
    </location>
</feature>
<evidence type="ECO:0000256" key="6">
    <source>
        <dbReference type="ARBA" id="ARBA00023136"/>
    </source>
</evidence>
<keyword evidence="14" id="KW-1185">Reference proteome</keyword>
<keyword evidence="4 8" id="KW-0812">Transmembrane</keyword>
<evidence type="ECO:0000256" key="7">
    <source>
        <dbReference type="ARBA" id="ARBA00023237"/>
    </source>
</evidence>
<gene>
    <name evidence="13" type="ORF">FE263_02005</name>
</gene>
<keyword evidence="7 8" id="KW-0998">Cell outer membrane</keyword>
<evidence type="ECO:0000256" key="8">
    <source>
        <dbReference type="PROSITE-ProRule" id="PRU01360"/>
    </source>
</evidence>
<keyword evidence="6 8" id="KW-0472">Membrane</keyword>
<evidence type="ECO:0000313" key="14">
    <source>
        <dbReference type="Proteomes" id="UP000305654"/>
    </source>
</evidence>
<protein>
    <submittedName>
        <fullName evidence="13">TonB-dependent receptor</fullName>
    </submittedName>
</protein>
<feature type="domain" description="TonB-dependent receptor-like beta-barrel" evidence="11">
    <location>
        <begin position="395"/>
        <end position="922"/>
    </location>
</feature>
<comment type="caution">
    <text evidence="13">The sequence shown here is derived from an EMBL/GenBank/DDBJ whole genome shotgun (WGS) entry which is preliminary data.</text>
</comment>
<dbReference type="Gene3D" id="2.170.130.10">
    <property type="entry name" value="TonB-dependent receptor, plug domain"/>
    <property type="match status" value="1"/>
</dbReference>
<keyword evidence="5 9" id="KW-0798">TonB box</keyword>
<accession>A0A5R9JB88</accession>
<name>A0A5R9JB88_9PROT</name>
<evidence type="ECO:0000313" key="13">
    <source>
        <dbReference type="EMBL" id="TLU74013.1"/>
    </source>
</evidence>
<dbReference type="Proteomes" id="UP000305654">
    <property type="component" value="Unassembled WGS sequence"/>
</dbReference>
<evidence type="ECO:0000256" key="9">
    <source>
        <dbReference type="RuleBase" id="RU003357"/>
    </source>
</evidence>
<evidence type="ECO:0000256" key="4">
    <source>
        <dbReference type="ARBA" id="ARBA00022692"/>
    </source>
</evidence>
<feature type="chain" id="PRO_5024270454" evidence="10">
    <location>
        <begin position="31"/>
        <end position="957"/>
    </location>
</feature>
<dbReference type="InterPro" id="IPR012910">
    <property type="entry name" value="Plug_dom"/>
</dbReference>
<dbReference type="AlphaFoldDB" id="A0A5R9JB88"/>